<accession>A0A915LBS7</accession>
<dbReference type="GO" id="GO:0004714">
    <property type="term" value="F:transmembrane receptor protein tyrosine kinase activity"/>
    <property type="evidence" value="ECO:0007669"/>
    <property type="project" value="UniProtKB-EC"/>
</dbReference>
<evidence type="ECO:0000259" key="6">
    <source>
        <dbReference type="PROSITE" id="PS50011"/>
    </source>
</evidence>
<feature type="chain" id="PRO_5036719276" description="receptor protein-tyrosine kinase" evidence="5">
    <location>
        <begin position="22"/>
        <end position="858"/>
    </location>
</feature>
<keyword evidence="4" id="KW-1133">Transmembrane helix</keyword>
<dbReference type="GO" id="GO:0005524">
    <property type="term" value="F:ATP binding"/>
    <property type="evidence" value="ECO:0007669"/>
    <property type="project" value="InterPro"/>
</dbReference>
<dbReference type="SUPFAM" id="SSF56112">
    <property type="entry name" value="Protein kinase-like (PK-like)"/>
    <property type="match status" value="1"/>
</dbReference>
<evidence type="ECO:0000256" key="3">
    <source>
        <dbReference type="ARBA" id="ARBA00022777"/>
    </source>
</evidence>
<evidence type="ECO:0000256" key="1">
    <source>
        <dbReference type="ARBA" id="ARBA00011902"/>
    </source>
</evidence>
<evidence type="ECO:0000313" key="7">
    <source>
        <dbReference type="Proteomes" id="UP000887565"/>
    </source>
</evidence>
<keyword evidence="4" id="KW-0812">Transmembrane</keyword>
<keyword evidence="5" id="KW-0732">Signal</keyword>
<dbReference type="InterPro" id="IPR001245">
    <property type="entry name" value="Ser-Thr/Tyr_kinase_cat_dom"/>
</dbReference>
<dbReference type="AlphaFoldDB" id="A0A915LBS7"/>
<feature type="transmembrane region" description="Helical" evidence="4">
    <location>
        <begin position="552"/>
        <end position="577"/>
    </location>
</feature>
<dbReference type="GO" id="GO:0043235">
    <property type="term" value="C:receptor complex"/>
    <property type="evidence" value="ECO:0007669"/>
    <property type="project" value="TreeGrafter"/>
</dbReference>
<evidence type="ECO:0000256" key="2">
    <source>
        <dbReference type="ARBA" id="ARBA00022679"/>
    </source>
</evidence>
<dbReference type="Proteomes" id="UP000887565">
    <property type="component" value="Unplaced"/>
</dbReference>
<dbReference type="InterPro" id="IPR000719">
    <property type="entry name" value="Prot_kinase_dom"/>
</dbReference>
<evidence type="ECO:0000256" key="5">
    <source>
        <dbReference type="SAM" id="SignalP"/>
    </source>
</evidence>
<keyword evidence="3" id="KW-0418">Kinase</keyword>
<dbReference type="PROSITE" id="PS50011">
    <property type="entry name" value="PROTEIN_KINASE_DOM"/>
    <property type="match status" value="1"/>
</dbReference>
<dbReference type="PROSITE" id="PS00109">
    <property type="entry name" value="PROTEIN_KINASE_TYR"/>
    <property type="match status" value="1"/>
</dbReference>
<name>A0A915LBS7_ROMCU</name>
<evidence type="ECO:0000313" key="8">
    <source>
        <dbReference type="WBParaSite" id="nRc.2.0.1.t47803-RA"/>
    </source>
</evidence>
<evidence type="ECO:0000256" key="4">
    <source>
        <dbReference type="SAM" id="Phobius"/>
    </source>
</evidence>
<dbReference type="InterPro" id="IPR011009">
    <property type="entry name" value="Kinase-like_dom_sf"/>
</dbReference>
<proteinExistence type="predicted"/>
<keyword evidence="4" id="KW-0472">Membrane</keyword>
<reference evidence="8" key="1">
    <citation type="submission" date="2022-11" db="UniProtKB">
        <authorList>
            <consortium name="WormBaseParasite"/>
        </authorList>
    </citation>
    <scope>IDENTIFICATION</scope>
</reference>
<keyword evidence="2" id="KW-0808">Transferase</keyword>
<dbReference type="InterPro" id="IPR008266">
    <property type="entry name" value="Tyr_kinase_AS"/>
</dbReference>
<organism evidence="7 8">
    <name type="scientific">Romanomermis culicivorax</name>
    <name type="common">Nematode worm</name>
    <dbReference type="NCBI Taxonomy" id="13658"/>
    <lineage>
        <taxon>Eukaryota</taxon>
        <taxon>Metazoa</taxon>
        <taxon>Ecdysozoa</taxon>
        <taxon>Nematoda</taxon>
        <taxon>Enoplea</taxon>
        <taxon>Dorylaimia</taxon>
        <taxon>Mermithida</taxon>
        <taxon>Mermithoidea</taxon>
        <taxon>Mermithidae</taxon>
        <taxon>Romanomermis</taxon>
    </lineage>
</organism>
<protein>
    <recommendedName>
        <fullName evidence="1">receptor protein-tyrosine kinase</fullName>
        <ecNumber evidence="1">2.7.10.1</ecNumber>
    </recommendedName>
</protein>
<dbReference type="InterPro" id="IPR036116">
    <property type="entry name" value="FN3_sf"/>
</dbReference>
<dbReference type="GO" id="GO:0005886">
    <property type="term" value="C:plasma membrane"/>
    <property type="evidence" value="ECO:0007669"/>
    <property type="project" value="TreeGrafter"/>
</dbReference>
<dbReference type="Gene3D" id="1.10.510.10">
    <property type="entry name" value="Transferase(Phosphotransferase) domain 1"/>
    <property type="match status" value="1"/>
</dbReference>
<feature type="domain" description="Protein kinase" evidence="6">
    <location>
        <begin position="624"/>
        <end position="858"/>
    </location>
</feature>
<keyword evidence="7" id="KW-1185">Reference proteome</keyword>
<dbReference type="EC" id="2.7.10.1" evidence="1"/>
<dbReference type="Pfam" id="PF07714">
    <property type="entry name" value="PK_Tyr_Ser-Thr"/>
    <property type="match status" value="1"/>
</dbReference>
<dbReference type="PANTHER" id="PTHR24416">
    <property type="entry name" value="TYROSINE-PROTEIN KINASE RECEPTOR"/>
    <property type="match status" value="1"/>
</dbReference>
<sequence>MKCKTPHCYLLVILCSDLTYSITLYRPDVDFPYKGAGSCYVRCMAQCFKKTKQGLSECDSYCQPSQINITCYVSKNPVDFKALVRILIPLFSIGGQKRGYFKSAASCFNSAGKSEDCWHTCNKTTNVNSSDPLFYLKVLTQQIANFNVSYDTSTIEPDPWNAHLSWDGVQGAVLYLIRYRASDYDGKFGHESPKSNRSYPYVITNQTDYVIRKKHLCPLYEFSVAAFNEAYIGSFSEVRILPKPVPVIGNANVSVIESRYLRRRVYQNRHGNIASNNTVRLTIGYRIPNGWSLEDYGVQAIFTKTLLLGDQSGISIWGLETPYPILETDVHKPPMVYYYLPGEVIDTRLKIFTMLDRLVSKCGTSFELIDSCNRSVDYSFSCSTTVDAVCSQSFEPVNCGLAYTNYTVEDPPGSGNISLTVITNQSSIEKDSQKSPLPCYALSISEYTGTKWSIPMQPDAGIVLLDVKTYCTGDMGLNETIRGLLQIGHYYSFKVCAVTSSSYDINWDLALSHSIDLTTYETSSSAVTADDSMVTLPPPRSANVSLTRKHTLTIVGITAIALLTFLMIIALIVFFCYKRTTICRRGRNSSSVGESKISNGNGRNSKTSIVDDDLWEIDRTKLIINEDQKLGAGAFGSVYRGLLISSRKTNCVYPKNENQDGDNNGNFDATNEVAVKMLPEYADDFSKSEFRKEINLMKNLGHNERLVNMLGCVTKLEPLCLIVEYCSEGDLLHYLREKRSYMIQLESSGVDLCDPNLNWSSIEIDMVLCLRDLISFAWQEYLWLHGFIHRDVAARNILMDKGRKAKIGDFGLCRYSSHDPVYIGRGGSPYPGIQPSDMENYLESGRRMEQPDNCPDEL</sequence>
<dbReference type="Gene3D" id="3.30.200.20">
    <property type="entry name" value="Phosphorylase Kinase, domain 1"/>
    <property type="match status" value="1"/>
</dbReference>
<dbReference type="GO" id="GO:0007169">
    <property type="term" value="P:cell surface receptor protein tyrosine kinase signaling pathway"/>
    <property type="evidence" value="ECO:0007669"/>
    <property type="project" value="TreeGrafter"/>
</dbReference>
<dbReference type="SMART" id="SM00219">
    <property type="entry name" value="TyrKc"/>
    <property type="match status" value="1"/>
</dbReference>
<dbReference type="InterPro" id="IPR020635">
    <property type="entry name" value="Tyr_kinase_cat_dom"/>
</dbReference>
<dbReference type="WBParaSite" id="nRc.2.0.1.t47803-RA">
    <property type="protein sequence ID" value="nRc.2.0.1.t47803-RA"/>
    <property type="gene ID" value="nRc.2.0.1.g47803"/>
</dbReference>
<dbReference type="InterPro" id="IPR050122">
    <property type="entry name" value="RTK"/>
</dbReference>
<dbReference type="SUPFAM" id="SSF49265">
    <property type="entry name" value="Fibronectin type III"/>
    <property type="match status" value="1"/>
</dbReference>
<feature type="signal peptide" evidence="5">
    <location>
        <begin position="1"/>
        <end position="21"/>
    </location>
</feature>
<dbReference type="PANTHER" id="PTHR24416:SF583">
    <property type="entry name" value="RECEPTOR PROTEIN-TYROSINE KINASE"/>
    <property type="match status" value="1"/>
</dbReference>